<dbReference type="GO" id="GO:0052621">
    <property type="term" value="F:diguanylate cyclase activity"/>
    <property type="evidence" value="ECO:0007669"/>
    <property type="project" value="TreeGrafter"/>
</dbReference>
<dbReference type="KEGG" id="cmah:C1I91_22235"/>
<feature type="transmembrane region" description="Helical" evidence="1">
    <location>
        <begin position="72"/>
        <end position="91"/>
    </location>
</feature>
<evidence type="ECO:0000313" key="3">
    <source>
        <dbReference type="EMBL" id="QAA34128.1"/>
    </source>
</evidence>
<dbReference type="InterPro" id="IPR043128">
    <property type="entry name" value="Rev_trsase/Diguanyl_cyclase"/>
</dbReference>
<accession>A0A3R5R0Y1</accession>
<dbReference type="SMART" id="SM00267">
    <property type="entry name" value="GGDEF"/>
    <property type="match status" value="1"/>
</dbReference>
<dbReference type="SUPFAM" id="SSF55073">
    <property type="entry name" value="Nucleotide cyclase"/>
    <property type="match status" value="1"/>
</dbReference>
<feature type="transmembrane region" description="Helical" evidence="1">
    <location>
        <begin position="35"/>
        <end position="57"/>
    </location>
</feature>
<keyword evidence="1" id="KW-0472">Membrane</keyword>
<dbReference type="GO" id="GO:0043709">
    <property type="term" value="P:cell adhesion involved in single-species biofilm formation"/>
    <property type="evidence" value="ECO:0007669"/>
    <property type="project" value="TreeGrafter"/>
</dbReference>
<reference evidence="3 4" key="1">
    <citation type="submission" date="2018-01" db="EMBL/GenBank/DDBJ databases">
        <title>Genome Sequencing and Assembly of Anaerobacter polyendosporus strain CT4.</title>
        <authorList>
            <person name="Tachaapaikoon C."/>
            <person name="Sutheeworapong S."/>
            <person name="Jenjaroenpun P."/>
            <person name="Wongsurawat T."/>
            <person name="Nookeaw I."/>
            <person name="Cheawchanlertfa P."/>
            <person name="Kosugi A."/>
            <person name="Cheevadhanarak S."/>
            <person name="Ratanakhanokchai K."/>
        </authorList>
    </citation>
    <scope>NUCLEOTIDE SEQUENCE [LARGE SCALE GENOMIC DNA]</scope>
    <source>
        <strain evidence="3 4">CT4</strain>
    </source>
</reference>
<feature type="transmembrane region" description="Helical" evidence="1">
    <location>
        <begin position="103"/>
        <end position="122"/>
    </location>
</feature>
<feature type="transmembrane region" description="Helical" evidence="1">
    <location>
        <begin position="128"/>
        <end position="148"/>
    </location>
</feature>
<keyword evidence="1" id="KW-1133">Transmembrane helix</keyword>
<protein>
    <recommendedName>
        <fullName evidence="2">GGDEF domain-containing protein</fullName>
    </recommendedName>
</protein>
<dbReference type="AlphaFoldDB" id="A0A3R5R0Y1"/>
<dbReference type="EMBL" id="CP025746">
    <property type="protein sequence ID" value="QAA34128.1"/>
    <property type="molecule type" value="Genomic_DNA"/>
</dbReference>
<dbReference type="Gene3D" id="3.30.70.270">
    <property type="match status" value="1"/>
</dbReference>
<dbReference type="InterPro" id="IPR050469">
    <property type="entry name" value="Diguanylate_Cyclase"/>
</dbReference>
<name>A0A3R5R0Y1_9CLOT</name>
<dbReference type="GO" id="GO:1902201">
    <property type="term" value="P:negative regulation of bacterial-type flagellum-dependent cell motility"/>
    <property type="evidence" value="ECO:0007669"/>
    <property type="project" value="TreeGrafter"/>
</dbReference>
<dbReference type="Proteomes" id="UP000286268">
    <property type="component" value="Chromosome"/>
</dbReference>
<dbReference type="GO" id="GO:0005886">
    <property type="term" value="C:plasma membrane"/>
    <property type="evidence" value="ECO:0007669"/>
    <property type="project" value="TreeGrafter"/>
</dbReference>
<dbReference type="InterPro" id="IPR000160">
    <property type="entry name" value="GGDEF_dom"/>
</dbReference>
<dbReference type="PANTHER" id="PTHR45138">
    <property type="entry name" value="REGULATORY COMPONENTS OF SENSORY TRANSDUCTION SYSTEM"/>
    <property type="match status" value="1"/>
</dbReference>
<gene>
    <name evidence="3" type="ORF">C1I91_22235</name>
</gene>
<evidence type="ECO:0000313" key="4">
    <source>
        <dbReference type="Proteomes" id="UP000286268"/>
    </source>
</evidence>
<evidence type="ECO:0000259" key="2">
    <source>
        <dbReference type="PROSITE" id="PS50887"/>
    </source>
</evidence>
<keyword evidence="4" id="KW-1185">Reference proteome</keyword>
<dbReference type="NCBIfam" id="TIGR00254">
    <property type="entry name" value="GGDEF"/>
    <property type="match status" value="1"/>
</dbReference>
<proteinExistence type="predicted"/>
<evidence type="ECO:0000256" key="1">
    <source>
        <dbReference type="SAM" id="Phobius"/>
    </source>
</evidence>
<organism evidence="3 4">
    <name type="scientific">Clostridium manihotivorum</name>
    <dbReference type="NCBI Taxonomy" id="2320868"/>
    <lineage>
        <taxon>Bacteria</taxon>
        <taxon>Bacillati</taxon>
        <taxon>Bacillota</taxon>
        <taxon>Clostridia</taxon>
        <taxon>Eubacteriales</taxon>
        <taxon>Clostridiaceae</taxon>
        <taxon>Clostridium</taxon>
    </lineage>
</organism>
<dbReference type="InterPro" id="IPR029787">
    <property type="entry name" value="Nucleotide_cyclase"/>
</dbReference>
<dbReference type="Pfam" id="PF00990">
    <property type="entry name" value="GGDEF"/>
    <property type="match status" value="1"/>
</dbReference>
<dbReference type="PANTHER" id="PTHR45138:SF9">
    <property type="entry name" value="DIGUANYLATE CYCLASE DGCM-RELATED"/>
    <property type="match status" value="1"/>
</dbReference>
<dbReference type="FunFam" id="3.30.70.270:FF:000001">
    <property type="entry name" value="Diguanylate cyclase domain protein"/>
    <property type="match status" value="1"/>
</dbReference>
<sequence length="404" mass="46903">MLKEISESLFSATDNNYDEELIKLRNRYNYKKSYFALRILGLISLMLALVGFVYVAIYKTDIPEYSPIHYRINYLVLFSISLTSIIILNIIKKKKRFVEKYFLFIQMPIIFIVILWTIWYMKSSNSDYMINSIVYNQVILCTSIIFYLSPRQIILTYAFAYVSFLAVLNDMVIYGRQDMVLVNTTISCIVSILIAIRNYGRMIESYNQENSIRNKNLSLMKINNSLHFANKKLKEMSDKDFLTNIANKRKLDRMTYMYWNSLKKLSGSLSIMIADIDFFKQYNDHYGHVKGDSCLVRVATAINEVAEKNLGVVGRYGGEEFFVILPNRSFDEAVVICEEIRKKVEEESIPNKALGEDKIVTISAGVATIVPTDDFNLDFFINVCDNKLYEAKKNGRNRIESIYL</sequence>
<feature type="transmembrane region" description="Helical" evidence="1">
    <location>
        <begin position="155"/>
        <end position="174"/>
    </location>
</feature>
<feature type="transmembrane region" description="Helical" evidence="1">
    <location>
        <begin position="180"/>
        <end position="199"/>
    </location>
</feature>
<dbReference type="PROSITE" id="PS50887">
    <property type="entry name" value="GGDEF"/>
    <property type="match status" value="1"/>
</dbReference>
<keyword evidence="1" id="KW-0812">Transmembrane</keyword>
<feature type="domain" description="GGDEF" evidence="2">
    <location>
        <begin position="267"/>
        <end position="404"/>
    </location>
</feature>
<dbReference type="CDD" id="cd01949">
    <property type="entry name" value="GGDEF"/>
    <property type="match status" value="1"/>
</dbReference>
<dbReference type="RefSeq" id="WP_128214849.1">
    <property type="nucleotide sequence ID" value="NZ_CP025746.1"/>
</dbReference>
<dbReference type="OrthoDB" id="9805474at2"/>